<feature type="transmembrane region" description="Helical" evidence="1">
    <location>
        <begin position="43"/>
        <end position="68"/>
    </location>
</feature>
<feature type="transmembrane region" description="Helical" evidence="1">
    <location>
        <begin position="75"/>
        <end position="97"/>
    </location>
</feature>
<proteinExistence type="predicted"/>
<evidence type="ECO:0000313" key="3">
    <source>
        <dbReference type="Proteomes" id="UP000095662"/>
    </source>
</evidence>
<sequence length="145" mass="16599">MKLLKKCNFVLLALFIWGLTVLYNGVIVNYFANLFLSFSNPSWLGLIVHILIQLLIICIPTIIVIKYLDLNVKQLLFSIPVMYLLFAVYSPPALYMFVFTGEWNGFWQQSHPAMSAWMASLLITLQYGIVISITKLIVYLKATSE</sequence>
<accession>A0A174ZPZ9</accession>
<name>A0A174ZPZ9_9FIRM</name>
<feature type="transmembrane region" description="Helical" evidence="1">
    <location>
        <begin position="117"/>
        <end position="140"/>
    </location>
</feature>
<reference evidence="2 3" key="1">
    <citation type="submission" date="2015-09" db="EMBL/GenBank/DDBJ databases">
        <authorList>
            <consortium name="Pathogen Informatics"/>
        </authorList>
    </citation>
    <scope>NUCLEOTIDE SEQUENCE [LARGE SCALE GENOMIC DNA]</scope>
    <source>
        <strain evidence="2 3">2789STDY5834928</strain>
    </source>
</reference>
<dbReference type="Proteomes" id="UP000095662">
    <property type="component" value="Unassembled WGS sequence"/>
</dbReference>
<evidence type="ECO:0000313" key="2">
    <source>
        <dbReference type="EMBL" id="CUQ89425.1"/>
    </source>
</evidence>
<dbReference type="STRING" id="39492.ERS852540_01918"/>
<evidence type="ECO:0000256" key="1">
    <source>
        <dbReference type="SAM" id="Phobius"/>
    </source>
</evidence>
<keyword evidence="1" id="KW-1133">Transmembrane helix</keyword>
<dbReference type="EMBL" id="CZBY01000016">
    <property type="protein sequence ID" value="CUQ89425.1"/>
    <property type="molecule type" value="Genomic_DNA"/>
</dbReference>
<feature type="transmembrane region" description="Helical" evidence="1">
    <location>
        <begin position="9"/>
        <end position="31"/>
    </location>
</feature>
<dbReference type="AlphaFoldDB" id="A0A174ZPZ9"/>
<keyword evidence="1" id="KW-0812">Transmembrane</keyword>
<gene>
    <name evidence="2" type="ORF">ERS852540_01918</name>
</gene>
<protein>
    <submittedName>
        <fullName evidence="2">Uncharacterized protein</fullName>
    </submittedName>
</protein>
<keyword evidence="1" id="KW-0472">Membrane</keyword>
<organism evidence="2 3">
    <name type="scientific">[Eubacterium] siraeum</name>
    <dbReference type="NCBI Taxonomy" id="39492"/>
    <lineage>
        <taxon>Bacteria</taxon>
        <taxon>Bacillati</taxon>
        <taxon>Bacillota</taxon>
        <taxon>Clostridia</taxon>
        <taxon>Eubacteriales</taxon>
        <taxon>Oscillospiraceae</taxon>
        <taxon>Oscillospiraceae incertae sedis</taxon>
    </lineage>
</organism>